<organism evidence="1 2">
    <name type="scientific">Parasutterella muris</name>
    <dbReference type="NCBI Taxonomy" id="2565572"/>
    <lineage>
        <taxon>Bacteria</taxon>
        <taxon>Pseudomonadati</taxon>
        <taxon>Pseudomonadota</taxon>
        <taxon>Betaproteobacteria</taxon>
        <taxon>Burkholderiales</taxon>
        <taxon>Sutterellaceae</taxon>
        <taxon>Parasutterella</taxon>
    </lineage>
</organism>
<name>A0A6L6YJJ4_9BURK</name>
<dbReference type="EMBL" id="WSRP01000016">
    <property type="protein sequence ID" value="MVX56848.1"/>
    <property type="molecule type" value="Genomic_DNA"/>
</dbReference>
<reference evidence="1 2" key="1">
    <citation type="submission" date="2019-12" db="EMBL/GenBank/DDBJ databases">
        <title>Microbes associate with the intestines of laboratory mice.</title>
        <authorList>
            <person name="Navarre W."/>
            <person name="Wong E."/>
        </authorList>
    </citation>
    <scope>NUCLEOTIDE SEQUENCE [LARGE SCALE GENOMIC DNA]</scope>
    <source>
        <strain evidence="1 2">NM82_D38</strain>
    </source>
</reference>
<gene>
    <name evidence="1" type="ORF">E5987_06455</name>
</gene>
<dbReference type="Proteomes" id="UP000472580">
    <property type="component" value="Unassembled WGS sequence"/>
</dbReference>
<comment type="caution">
    <text evidence="1">The sequence shown here is derived from an EMBL/GenBank/DDBJ whole genome shotgun (WGS) entry which is preliminary data.</text>
</comment>
<sequence>MNEIIAIYYEYALAYERNNMGSLCFDDLQMLAEWVETNKVKDVRILRDKYGNFSVTEKRCPVCNEYATCLLVSVTYE</sequence>
<protein>
    <submittedName>
        <fullName evidence="1">Uncharacterized protein</fullName>
    </submittedName>
</protein>
<evidence type="ECO:0000313" key="2">
    <source>
        <dbReference type="Proteomes" id="UP000472580"/>
    </source>
</evidence>
<dbReference type="RefSeq" id="WP_160335278.1">
    <property type="nucleotide sequence ID" value="NZ_WSRP01000016.1"/>
</dbReference>
<evidence type="ECO:0000313" key="1">
    <source>
        <dbReference type="EMBL" id="MVX56848.1"/>
    </source>
</evidence>
<keyword evidence="2" id="KW-1185">Reference proteome</keyword>
<proteinExistence type="predicted"/>
<dbReference type="AlphaFoldDB" id="A0A6L6YJJ4"/>
<accession>A0A6L6YJJ4</accession>